<dbReference type="EMBL" id="JBHSKN010000016">
    <property type="protein sequence ID" value="MFC5242012.1"/>
    <property type="molecule type" value="Genomic_DNA"/>
</dbReference>
<name>A0ABW0DWY3_9ACTN</name>
<reference evidence="3" key="1">
    <citation type="journal article" date="2019" name="Int. J. Syst. Evol. Microbiol.">
        <title>The Global Catalogue of Microorganisms (GCM) 10K type strain sequencing project: providing services to taxonomists for standard genome sequencing and annotation.</title>
        <authorList>
            <consortium name="The Broad Institute Genomics Platform"/>
            <consortium name="The Broad Institute Genome Sequencing Center for Infectious Disease"/>
            <person name="Wu L."/>
            <person name="Ma J."/>
        </authorList>
    </citation>
    <scope>NUCLEOTIDE SEQUENCE [LARGE SCALE GENOMIC DNA]</scope>
    <source>
        <strain evidence="3">CGMCC 4.7131</strain>
    </source>
</reference>
<gene>
    <name evidence="2" type="ORF">ACFPWV_19185</name>
</gene>
<protein>
    <submittedName>
        <fullName evidence="2">IMP cyclohydrolase</fullName>
    </submittedName>
</protein>
<comment type="caution">
    <text evidence="2">The sequence shown here is derived from an EMBL/GenBank/DDBJ whole genome shotgun (WGS) entry which is preliminary data.</text>
</comment>
<evidence type="ECO:0000259" key="1">
    <source>
        <dbReference type="Pfam" id="PF07826"/>
    </source>
</evidence>
<dbReference type="SUPFAM" id="SSF75569">
    <property type="entry name" value="Archaeal IMP cyclohydrolase PurO"/>
    <property type="match status" value="1"/>
</dbReference>
<keyword evidence="3" id="KW-1185">Reference proteome</keyword>
<evidence type="ECO:0000313" key="2">
    <source>
        <dbReference type="EMBL" id="MFC5242012.1"/>
    </source>
</evidence>
<evidence type="ECO:0000313" key="3">
    <source>
        <dbReference type="Proteomes" id="UP001596035"/>
    </source>
</evidence>
<accession>A0ABW0DWY3</accession>
<dbReference type="Proteomes" id="UP001596035">
    <property type="component" value="Unassembled WGS sequence"/>
</dbReference>
<dbReference type="Gene3D" id="3.60.20.20">
    <property type="entry name" value="Inosine monophosphate cyclohydrolase-like"/>
    <property type="match status" value="1"/>
</dbReference>
<sequence length="229" mass="24272">MLTLHELLAANPYPGRGVLYARTHSGAVLGGYFLTGRSAASRDRALRLVDGDLVVGPLAPGEHDPLRHYAAVTTTRDWLVLGNGEQVSQVAERLRDGAEPTVALGGLEYEPDPPIRTSRITALISLDGGRAAVLGAARPSRASRPSTNVMTLAVRDLEPGEAVLLTTYASDGERVSVAAPYAETAVEAKTAEDLLDEIWSALDSRFRVAATVVDPAEGPAKALQVRQDL</sequence>
<dbReference type="InterPro" id="IPR020600">
    <property type="entry name" value="IMP_cyclohydrolase-like"/>
</dbReference>
<dbReference type="InterPro" id="IPR036795">
    <property type="entry name" value="IMP_cyclohydrolase-like_sf"/>
</dbReference>
<dbReference type="Pfam" id="PF07826">
    <property type="entry name" value="IMP_cyclohyd"/>
    <property type="match status" value="1"/>
</dbReference>
<proteinExistence type="predicted"/>
<dbReference type="RefSeq" id="WP_344560411.1">
    <property type="nucleotide sequence ID" value="NZ_BAAATG010000017.1"/>
</dbReference>
<organism evidence="2 3">
    <name type="scientific">Streptomyces atrovirens</name>
    <dbReference type="NCBI Taxonomy" id="285556"/>
    <lineage>
        <taxon>Bacteria</taxon>
        <taxon>Bacillati</taxon>
        <taxon>Actinomycetota</taxon>
        <taxon>Actinomycetes</taxon>
        <taxon>Kitasatosporales</taxon>
        <taxon>Streptomycetaceae</taxon>
        <taxon>Streptomyces</taxon>
    </lineage>
</organism>
<feature type="domain" description="Inosine monophosphate cyclohydrolase-like" evidence="1">
    <location>
        <begin position="13"/>
        <end position="213"/>
    </location>
</feature>